<proteinExistence type="predicted"/>
<accession>A0A8J7SUE8</accession>
<dbReference type="RefSeq" id="WP_202657428.1">
    <property type="nucleotide sequence ID" value="NZ_JAESVP010000001.1"/>
</dbReference>
<keyword evidence="2" id="KW-1185">Reference proteome</keyword>
<reference evidence="1" key="1">
    <citation type="submission" date="2021-01" db="EMBL/GenBank/DDBJ databases">
        <title>Genome seq and assembly of Tabrizicola sp. KVB23.</title>
        <authorList>
            <person name="Chhetri G."/>
        </authorList>
    </citation>
    <scope>NUCLEOTIDE SEQUENCE</scope>
    <source>
        <strain evidence="1">KVB23</strain>
    </source>
</reference>
<protein>
    <submittedName>
        <fullName evidence="1">Uncharacterized protein</fullName>
    </submittedName>
</protein>
<evidence type="ECO:0000313" key="1">
    <source>
        <dbReference type="EMBL" id="MBL4926664.1"/>
    </source>
</evidence>
<comment type="caution">
    <text evidence="1">The sequence shown here is derived from an EMBL/GenBank/DDBJ whole genome shotgun (WGS) entry which is preliminary data.</text>
</comment>
<dbReference type="EMBL" id="JAESVP010000001">
    <property type="protein sequence ID" value="MBL4926664.1"/>
    <property type="molecule type" value="Genomic_DNA"/>
</dbReference>
<dbReference type="Proteomes" id="UP000619033">
    <property type="component" value="Unassembled WGS sequence"/>
</dbReference>
<evidence type="ECO:0000313" key="2">
    <source>
        <dbReference type="Proteomes" id="UP000619033"/>
    </source>
</evidence>
<organism evidence="1 2">
    <name type="scientific">Fuscibacter oryzae</name>
    <dbReference type="NCBI Taxonomy" id="2803939"/>
    <lineage>
        <taxon>Bacteria</taxon>
        <taxon>Pseudomonadati</taxon>
        <taxon>Pseudomonadota</taxon>
        <taxon>Alphaproteobacteria</taxon>
        <taxon>Rhodobacterales</taxon>
        <taxon>Paracoccaceae</taxon>
        <taxon>Fuscibacter</taxon>
    </lineage>
</organism>
<gene>
    <name evidence="1" type="ORF">JI744_00970</name>
</gene>
<dbReference type="AlphaFoldDB" id="A0A8J7SUE8"/>
<sequence>MRYLLISPRRLAPEARKRCGMPNGQLIQHTPDSSRGLRHAEEDLERAISSCGPLPWLVAAGPAVALLQHVVTRTLSARIMGAILLHPADWAEDRIALPLTDTPFAFPVLTLGASAFRVAAWQAVELPANSQDQILLTPAFTSLLAARRAALQRAGALVS</sequence>
<name>A0A8J7SUE8_9RHOB</name>